<protein>
    <submittedName>
        <fullName evidence="1">Uncharacterized protein</fullName>
    </submittedName>
</protein>
<gene>
    <name evidence="1" type="ORF">P872_24200</name>
</gene>
<evidence type="ECO:0000313" key="2">
    <source>
        <dbReference type="Proteomes" id="UP000016843"/>
    </source>
</evidence>
<comment type="caution">
    <text evidence="1">The sequence shown here is derived from an EMBL/GenBank/DDBJ whole genome shotgun (WGS) entry which is preliminary data.</text>
</comment>
<reference evidence="1 2" key="1">
    <citation type="journal article" date="2013" name="Genome Announc.">
        <title>Draft Genome Sequence of the Psychrophilic and Alkaliphilic Rhodonellum psychrophilum Strain GCM71T.</title>
        <authorList>
            <person name="Hauptmann A.L."/>
            <person name="Glaring M.A."/>
            <person name="Hallin P.F."/>
            <person name="Prieme A."/>
            <person name="Stougaard P."/>
        </authorList>
    </citation>
    <scope>NUCLEOTIDE SEQUENCE [LARGE SCALE GENOMIC DNA]</scope>
    <source>
        <strain evidence="1 2">GCM71</strain>
    </source>
</reference>
<sequence length="39" mass="4700">MIANLHYGTVKFDWEERNMVFQIKGEEGQVYLEQKIQVQ</sequence>
<organism evidence="1 2">
    <name type="scientific">Rhodonellum psychrophilum GCM71 = DSM 17998</name>
    <dbReference type="NCBI Taxonomy" id="1123057"/>
    <lineage>
        <taxon>Bacteria</taxon>
        <taxon>Pseudomonadati</taxon>
        <taxon>Bacteroidota</taxon>
        <taxon>Cytophagia</taxon>
        <taxon>Cytophagales</taxon>
        <taxon>Cytophagaceae</taxon>
        <taxon>Rhodonellum</taxon>
    </lineage>
</organism>
<dbReference type="EMBL" id="AWXR01000003">
    <property type="protein sequence ID" value="ERM84524.1"/>
    <property type="molecule type" value="Genomic_DNA"/>
</dbReference>
<proteinExistence type="predicted"/>
<name>U5C3Y7_9BACT</name>
<dbReference type="Proteomes" id="UP000016843">
    <property type="component" value="Unassembled WGS sequence"/>
</dbReference>
<keyword evidence="2" id="KW-1185">Reference proteome</keyword>
<accession>U5C3Y7</accession>
<evidence type="ECO:0000313" key="1">
    <source>
        <dbReference type="EMBL" id="ERM84524.1"/>
    </source>
</evidence>
<dbReference type="AlphaFoldDB" id="U5C3Y7"/>